<gene>
    <name evidence="2" type="ORF">LKD22_12510</name>
</gene>
<keyword evidence="2" id="KW-0378">Hydrolase</keyword>
<comment type="caution">
    <text evidence="2">The sequence shown here is derived from an EMBL/GenBank/DDBJ whole genome shotgun (WGS) entry which is preliminary data.</text>
</comment>
<keyword evidence="2" id="KW-0540">Nuclease</keyword>
<dbReference type="AlphaFoldDB" id="A0AAW4W4U2"/>
<dbReference type="Pfam" id="PF14239">
    <property type="entry name" value="RRXRR"/>
    <property type="match status" value="1"/>
</dbReference>
<dbReference type="InterPro" id="IPR003615">
    <property type="entry name" value="HNH_nuc"/>
</dbReference>
<dbReference type="Gene3D" id="1.10.30.50">
    <property type="match status" value="1"/>
</dbReference>
<organism evidence="2 3">
    <name type="scientific">Agathobaculum butyriciproducens</name>
    <dbReference type="NCBI Taxonomy" id="1628085"/>
    <lineage>
        <taxon>Bacteria</taxon>
        <taxon>Bacillati</taxon>
        <taxon>Bacillota</taxon>
        <taxon>Clostridia</taxon>
        <taxon>Eubacteriales</taxon>
        <taxon>Butyricicoccaceae</taxon>
        <taxon>Agathobaculum</taxon>
    </lineage>
</organism>
<dbReference type="GeneID" id="98658999"/>
<keyword evidence="2" id="KW-0255">Endonuclease</keyword>
<feature type="domain" description="HNH nuclease" evidence="1">
    <location>
        <begin position="222"/>
        <end position="272"/>
    </location>
</feature>
<name>A0AAW4W4U2_9FIRM</name>
<dbReference type="InterPro" id="IPR025938">
    <property type="entry name" value="RRXRR_dom"/>
</dbReference>
<dbReference type="EMBL" id="JAJEPX010000078">
    <property type="protein sequence ID" value="MCC2177933.1"/>
    <property type="molecule type" value="Genomic_DNA"/>
</dbReference>
<dbReference type="Proteomes" id="UP001298753">
    <property type="component" value="Unassembled WGS sequence"/>
</dbReference>
<dbReference type="SMART" id="SM00507">
    <property type="entry name" value="HNHc"/>
    <property type="match status" value="1"/>
</dbReference>
<keyword evidence="3" id="KW-1185">Reference proteome</keyword>
<protein>
    <submittedName>
        <fullName evidence="2">HNH endonuclease</fullName>
    </submittedName>
</protein>
<reference evidence="2 3" key="1">
    <citation type="submission" date="2021-10" db="EMBL/GenBank/DDBJ databases">
        <title>Anaerobic single-cell dispensing facilitates the cultivation of human gut bacteria.</title>
        <authorList>
            <person name="Afrizal A."/>
        </authorList>
    </citation>
    <scope>NUCLEOTIDE SEQUENCE [LARGE SCALE GENOMIC DNA]</scope>
    <source>
        <strain evidence="2 3">CLA-AA-H270</strain>
    </source>
</reference>
<dbReference type="GO" id="GO:0003676">
    <property type="term" value="F:nucleic acid binding"/>
    <property type="evidence" value="ECO:0007669"/>
    <property type="project" value="InterPro"/>
</dbReference>
<accession>A0AAW4W4U2</accession>
<evidence type="ECO:0000259" key="1">
    <source>
        <dbReference type="SMART" id="SM00507"/>
    </source>
</evidence>
<evidence type="ECO:0000313" key="3">
    <source>
        <dbReference type="Proteomes" id="UP001298753"/>
    </source>
</evidence>
<dbReference type="Pfam" id="PF01844">
    <property type="entry name" value="HNH"/>
    <property type="match status" value="1"/>
</dbReference>
<dbReference type="GO" id="GO:0008270">
    <property type="term" value="F:zinc ion binding"/>
    <property type="evidence" value="ECO:0007669"/>
    <property type="project" value="InterPro"/>
</dbReference>
<evidence type="ECO:0000313" key="2">
    <source>
        <dbReference type="EMBL" id="MCC2177933.1"/>
    </source>
</evidence>
<dbReference type="InterPro" id="IPR002711">
    <property type="entry name" value="HNH"/>
</dbReference>
<dbReference type="RefSeq" id="WP_227601263.1">
    <property type="nucleotide sequence ID" value="NZ_JAJEPX010000078.1"/>
</dbReference>
<dbReference type="CDD" id="cd00085">
    <property type="entry name" value="HNHc"/>
    <property type="match status" value="1"/>
</dbReference>
<dbReference type="GO" id="GO:0004519">
    <property type="term" value="F:endonuclease activity"/>
    <property type="evidence" value="ECO:0007669"/>
    <property type="project" value="UniProtKB-KW"/>
</dbReference>
<sequence>MRPVYVLDMNGKPLMPTCRFGKVRRMLKSGEAKVVDTLPFTIQLDRPTKTHVVQSVTLGCDPGRTNIGLAAVRSDGTDLYRSHCETRNKEIVDLMDARRAARRASRRGERLARKRLAAKHETATTFPDGRKLPGCEKPIMLKDIINTEARFNNRVRPAGWLTPTATQLLWTHLNLIKRISRILPVSDIALEINKFAFMQLDEPDKNKWNIDFQHGPLYGTGGLKAAVRQLQNNTCLLCQENVIEHFHHLIPRSKRGDNTINNIAGLCQKCHEAVHKSADTAEKLSTLKKGQTKRYGGTSVLNQIIPKLVEELGKTYHEHLHLTYGWQTKEFRTKHKLEKTHDTDAYCIAAGTMQTVKPNIRTDVYEIKQFRRHNRANIHHQTERTYKLNGQTVARNRRKRTDQKTDSLAEWFENTVKQYGQQKAEHLRAGLKVRKSTRYYNFKDRVMPGAVFQYEGNRYVVTGQLSGGQYYRAYGKGNQNFPAKKIRIISLNRGLVYVA</sequence>
<proteinExistence type="predicted"/>